<feature type="coiled-coil region" evidence="1">
    <location>
        <begin position="442"/>
        <end position="497"/>
    </location>
</feature>
<feature type="region of interest" description="Disordered" evidence="2">
    <location>
        <begin position="499"/>
        <end position="521"/>
    </location>
</feature>
<sequence length="521" mass="61147">MVPRSHLTSQQNKRFIVEFSKSLSFADRKCTVPNVSVNSLKSMKHTPRKVPSRNFCFNCEVMQFRIKIVNAKLDELKARHEAYLNRHETARQNAIANAEDTIDWEARYNHKRRLERKLNQEKKDAISQRNVLLSKITEYENEKVELEEQLQNVKRQIVAQNAALLKNCNEGIELEAVKQGVDVKFREELEQLKMEVKNSTRDQFMAMELQNDLYVSEISHNEAMLKKAHEENTELCYRWQKADKLLQDVKFAATKSTDFERCLEEKLDALVKKFRNEASNSEAKIMTYVVNNFEAAVKIILSDEPHPYHLLESSRDLALAGSEEINKLKIASEKKDDKKRKKQKEKAFTDFKQFISKIDSVLEKFYQKQEKQLANSTSQIIKRLEILKQERTLQNTEKINLQKRAGESNNILNMQSISRTMQEELKHTSDKFEMLNQKIDGMYQKIESRDEEREELKELIEEENKLMKACERIGNEQQELEVKLNRAELTYDELSRQIRDGSKIVSPPGSKHKIKRSRENT</sequence>
<organism evidence="3 4">
    <name type="scientific">Elaeophora elaphi</name>
    <dbReference type="NCBI Taxonomy" id="1147741"/>
    <lineage>
        <taxon>Eukaryota</taxon>
        <taxon>Metazoa</taxon>
        <taxon>Ecdysozoa</taxon>
        <taxon>Nematoda</taxon>
        <taxon>Chromadorea</taxon>
        <taxon>Rhabditida</taxon>
        <taxon>Spirurina</taxon>
        <taxon>Spiruromorpha</taxon>
        <taxon>Filarioidea</taxon>
        <taxon>Onchocercidae</taxon>
        <taxon>Elaeophora</taxon>
    </lineage>
</organism>
<reference evidence="4" key="1">
    <citation type="submission" date="2017-02" db="UniProtKB">
        <authorList>
            <consortium name="WormBaseParasite"/>
        </authorList>
    </citation>
    <scope>IDENTIFICATION</scope>
</reference>
<protein>
    <submittedName>
        <fullName evidence="4">Coiled-coil domain-containing protein 176</fullName>
    </submittedName>
</protein>
<evidence type="ECO:0000256" key="1">
    <source>
        <dbReference type="SAM" id="Coils"/>
    </source>
</evidence>
<feature type="compositionally biased region" description="Basic residues" evidence="2">
    <location>
        <begin position="510"/>
        <end position="521"/>
    </location>
</feature>
<keyword evidence="3" id="KW-1185">Reference proteome</keyword>
<dbReference type="STRING" id="1147741.A0A0R3RPD1"/>
<dbReference type="WBParaSite" id="EEL_0000335501-mRNA-1">
    <property type="protein sequence ID" value="EEL_0000335501-mRNA-1"/>
    <property type="gene ID" value="EEL_0000335501"/>
</dbReference>
<evidence type="ECO:0000256" key="2">
    <source>
        <dbReference type="SAM" id="MobiDB-lite"/>
    </source>
</evidence>
<evidence type="ECO:0000313" key="3">
    <source>
        <dbReference type="Proteomes" id="UP000050640"/>
    </source>
</evidence>
<name>A0A0R3RPD1_9BILA</name>
<proteinExistence type="predicted"/>
<feature type="coiled-coil region" evidence="1">
    <location>
        <begin position="66"/>
        <end position="163"/>
    </location>
</feature>
<accession>A0A0R3RPD1</accession>
<dbReference type="Proteomes" id="UP000050640">
    <property type="component" value="Unplaced"/>
</dbReference>
<keyword evidence="1" id="KW-0175">Coiled coil</keyword>
<evidence type="ECO:0000313" key="4">
    <source>
        <dbReference type="WBParaSite" id="EEL_0000335501-mRNA-1"/>
    </source>
</evidence>
<dbReference type="AlphaFoldDB" id="A0A0R3RPD1"/>